<dbReference type="AlphaFoldDB" id="A0A3N4LFU5"/>
<evidence type="ECO:0000256" key="2">
    <source>
        <dbReference type="ARBA" id="ARBA00008911"/>
    </source>
</evidence>
<dbReference type="GO" id="GO:0003849">
    <property type="term" value="F:3-deoxy-7-phosphoheptulonate synthase activity"/>
    <property type="evidence" value="ECO:0007669"/>
    <property type="project" value="UniProtKB-EC"/>
</dbReference>
<feature type="binding site" evidence="5">
    <location>
        <position position="394"/>
    </location>
    <ligand>
        <name>Mn(2+)</name>
        <dbReference type="ChEBI" id="CHEBI:29035"/>
    </ligand>
</feature>
<feature type="binding site" evidence="5">
    <location>
        <position position="350"/>
    </location>
    <ligand>
        <name>Mn(2+)</name>
        <dbReference type="ChEBI" id="CHEBI:29035"/>
    </ligand>
</feature>
<dbReference type="PANTHER" id="PTHR21337:SF0">
    <property type="entry name" value="PHOSPHO-2-DEHYDRO-3-DEOXYHEPTONATE ALDOLASE"/>
    <property type="match status" value="1"/>
</dbReference>
<organism evidence="7 8">
    <name type="scientific">Terfezia boudieri ATCC MYA-4762</name>
    <dbReference type="NCBI Taxonomy" id="1051890"/>
    <lineage>
        <taxon>Eukaryota</taxon>
        <taxon>Fungi</taxon>
        <taxon>Dikarya</taxon>
        <taxon>Ascomycota</taxon>
        <taxon>Pezizomycotina</taxon>
        <taxon>Pezizomycetes</taxon>
        <taxon>Pezizales</taxon>
        <taxon>Pezizaceae</taxon>
        <taxon>Terfezia</taxon>
    </lineage>
</organism>
<accession>A0A3N4LFU5</accession>
<dbReference type="Gene3D" id="3.20.20.70">
    <property type="entry name" value="Aldolase class I"/>
    <property type="match status" value="1"/>
</dbReference>
<dbReference type="STRING" id="1051890.A0A3N4LFU5"/>
<dbReference type="GO" id="GO:0008652">
    <property type="term" value="P:amino acid biosynthetic process"/>
    <property type="evidence" value="ECO:0007669"/>
    <property type="project" value="UniProtKB-KW"/>
</dbReference>
<dbReference type="GO" id="GO:0009073">
    <property type="term" value="P:aromatic amino acid family biosynthetic process"/>
    <property type="evidence" value="ECO:0007669"/>
    <property type="project" value="UniProtKB-KW"/>
</dbReference>
<comment type="pathway">
    <text evidence="1 6">Metabolic intermediate biosynthesis; chorismate biosynthesis; chorismate from D-erythrose 4-phosphate and phosphoenolpyruvate: step 1/7.</text>
</comment>
<keyword evidence="8" id="KW-1185">Reference proteome</keyword>
<evidence type="ECO:0000256" key="3">
    <source>
        <dbReference type="ARBA" id="ARBA00022679"/>
    </source>
</evidence>
<evidence type="ECO:0000256" key="4">
    <source>
        <dbReference type="ARBA" id="ARBA00047508"/>
    </source>
</evidence>
<dbReference type="GO" id="GO:0009423">
    <property type="term" value="P:chorismate biosynthetic process"/>
    <property type="evidence" value="ECO:0007669"/>
    <property type="project" value="UniProtKB-UniPathway"/>
</dbReference>
<name>A0A3N4LFU5_9PEZI</name>
<gene>
    <name evidence="7" type="ORF">L211DRAFT_790138</name>
</gene>
<evidence type="ECO:0000256" key="6">
    <source>
        <dbReference type="RuleBase" id="RU363071"/>
    </source>
</evidence>
<feature type="binding site" evidence="5">
    <location>
        <position position="318"/>
    </location>
    <ligand>
        <name>phosphoenolpyruvate</name>
        <dbReference type="ChEBI" id="CHEBI:58702"/>
    </ligand>
</feature>
<dbReference type="InterPro" id="IPR002480">
    <property type="entry name" value="DAHP_synth_2"/>
</dbReference>
<reference evidence="7 8" key="1">
    <citation type="journal article" date="2018" name="Nat. Ecol. Evol.">
        <title>Pezizomycetes genomes reveal the molecular basis of ectomycorrhizal truffle lifestyle.</title>
        <authorList>
            <person name="Murat C."/>
            <person name="Payen T."/>
            <person name="Noel B."/>
            <person name="Kuo A."/>
            <person name="Morin E."/>
            <person name="Chen J."/>
            <person name="Kohler A."/>
            <person name="Krizsan K."/>
            <person name="Balestrini R."/>
            <person name="Da Silva C."/>
            <person name="Montanini B."/>
            <person name="Hainaut M."/>
            <person name="Levati E."/>
            <person name="Barry K.W."/>
            <person name="Belfiori B."/>
            <person name="Cichocki N."/>
            <person name="Clum A."/>
            <person name="Dockter R.B."/>
            <person name="Fauchery L."/>
            <person name="Guy J."/>
            <person name="Iotti M."/>
            <person name="Le Tacon F."/>
            <person name="Lindquist E.A."/>
            <person name="Lipzen A."/>
            <person name="Malagnac F."/>
            <person name="Mello A."/>
            <person name="Molinier V."/>
            <person name="Miyauchi S."/>
            <person name="Poulain J."/>
            <person name="Riccioni C."/>
            <person name="Rubini A."/>
            <person name="Sitrit Y."/>
            <person name="Splivallo R."/>
            <person name="Traeger S."/>
            <person name="Wang M."/>
            <person name="Zifcakova L."/>
            <person name="Wipf D."/>
            <person name="Zambonelli A."/>
            <person name="Paolocci F."/>
            <person name="Nowrousian M."/>
            <person name="Ottonello S."/>
            <person name="Baldrian P."/>
            <person name="Spatafora J.W."/>
            <person name="Henrissat B."/>
            <person name="Nagy L.G."/>
            <person name="Aury J.M."/>
            <person name="Wincker P."/>
            <person name="Grigoriev I.V."/>
            <person name="Bonfante P."/>
            <person name="Martin F.M."/>
        </authorList>
    </citation>
    <scope>NUCLEOTIDE SEQUENCE [LARGE SCALE GENOMIC DNA]</scope>
    <source>
        <strain evidence="7 8">ATCC MYA-4762</strain>
    </source>
</reference>
<proteinExistence type="inferred from homology"/>
<evidence type="ECO:0000256" key="5">
    <source>
        <dbReference type="PIRSR" id="PIRSR602480-1"/>
    </source>
</evidence>
<dbReference type="PANTHER" id="PTHR21337">
    <property type="entry name" value="PHOSPHO-2-DEHYDRO-3-DEOXYHEPTONATE ALDOLASE 1, 2"/>
    <property type="match status" value="1"/>
</dbReference>
<keyword evidence="3 6" id="KW-0808">Transferase</keyword>
<feature type="binding site" evidence="5">
    <location>
        <position position="424"/>
    </location>
    <ligand>
        <name>Mn(2+)</name>
        <dbReference type="ChEBI" id="CHEBI:29035"/>
    </ligand>
</feature>
<keyword evidence="5" id="KW-0170">Cobalt</keyword>
<keyword evidence="5" id="KW-0104">Cadmium</keyword>
<comment type="cofactor">
    <cofactor evidence="5">
        <name>Mn(2+)</name>
        <dbReference type="ChEBI" id="CHEBI:29035"/>
    </cofactor>
    <cofactor evidence="5">
        <name>Co(2+)</name>
        <dbReference type="ChEBI" id="CHEBI:48828"/>
    </cofactor>
    <cofactor evidence="5">
        <name>Cd(2+)</name>
        <dbReference type="ChEBI" id="CHEBI:48775"/>
    </cofactor>
    <text evidence="5">Binds 1 divalent cation per subunit. The enzyme is active with manganese, cobalt or cadmium ions.</text>
</comment>
<comment type="similarity">
    <text evidence="2 6">Belongs to the class-II DAHP synthase family.</text>
</comment>
<feature type="binding site" evidence="5">
    <location>
        <position position="287"/>
    </location>
    <ligand>
        <name>phosphoenolpyruvate</name>
        <dbReference type="ChEBI" id="CHEBI:58702"/>
    </ligand>
</feature>
<dbReference type="EMBL" id="ML121558">
    <property type="protein sequence ID" value="RPB21606.1"/>
    <property type="molecule type" value="Genomic_DNA"/>
</dbReference>
<keyword evidence="5" id="KW-0464">Manganese</keyword>
<keyword evidence="6" id="KW-0028">Amino-acid biosynthesis</keyword>
<dbReference type="UniPathway" id="UPA00053">
    <property type="reaction ID" value="UER00084"/>
</dbReference>
<evidence type="ECO:0000256" key="1">
    <source>
        <dbReference type="ARBA" id="ARBA00004688"/>
    </source>
</evidence>
<dbReference type="OrthoDB" id="2338at2759"/>
<dbReference type="SUPFAM" id="SSF51569">
    <property type="entry name" value="Aldolase"/>
    <property type="match status" value="1"/>
</dbReference>
<dbReference type="EC" id="2.5.1.54" evidence="6"/>
<dbReference type="Proteomes" id="UP000267821">
    <property type="component" value="Unassembled WGS sequence"/>
</dbReference>
<evidence type="ECO:0000313" key="7">
    <source>
        <dbReference type="EMBL" id="RPB21606.1"/>
    </source>
</evidence>
<feature type="binding site" evidence="5">
    <location>
        <position position="65"/>
    </location>
    <ligand>
        <name>Mn(2+)</name>
        <dbReference type="ChEBI" id="CHEBI:29035"/>
    </ligand>
</feature>
<feature type="binding site" evidence="5">
    <location>
        <position position="104"/>
    </location>
    <ligand>
        <name>phosphoenolpyruvate</name>
        <dbReference type="ChEBI" id="CHEBI:58702"/>
    </ligand>
</feature>
<comment type="catalytic activity">
    <reaction evidence="4 6">
        <text>D-erythrose 4-phosphate + phosphoenolpyruvate + H2O = 7-phospho-2-dehydro-3-deoxy-D-arabino-heptonate + phosphate</text>
        <dbReference type="Rhea" id="RHEA:14717"/>
        <dbReference type="ChEBI" id="CHEBI:15377"/>
        <dbReference type="ChEBI" id="CHEBI:16897"/>
        <dbReference type="ChEBI" id="CHEBI:43474"/>
        <dbReference type="ChEBI" id="CHEBI:58394"/>
        <dbReference type="ChEBI" id="CHEBI:58702"/>
        <dbReference type="EC" id="2.5.1.54"/>
    </reaction>
</comment>
<keyword evidence="6" id="KW-0057">Aromatic amino acid biosynthesis</keyword>
<dbReference type="InParanoid" id="A0A3N4LFU5"/>
<dbReference type="InterPro" id="IPR013785">
    <property type="entry name" value="Aldolase_TIM"/>
</dbReference>
<evidence type="ECO:0000313" key="8">
    <source>
        <dbReference type="Proteomes" id="UP000267821"/>
    </source>
</evidence>
<sequence>MTVTAWQSKPMKQSVVYSNQLAVEDSLKKLESLPPLVTPHEIMKLRAELKEVALGNKFLLQGGDCAELFDYCSAEPIDGKIKVLLQMSLVLVWGARIPVVRIARMAGQFAKPRSSLTEVVNGKEIQSFRGDNINGYLPHEREPDPGRLVSSYFHSAATLNYLRAQLSSGFADLHHPFSWTLSHVQSDHIRLEYQLIVNSITEALSFMHTIGADTSPSINTADFYTSHEGLLLEYEQSLTRLLPDPTDSIPKYFNTSAHFLWIGDRTRQLDGAHVEYFRGIQNPIGIKIGPTISGAELVQLLDTINPTKAIGKVTLITRYGASLVTQKLSEHIEAVQASGHIPVWQCDPMHGNTFTSPPPYSLKTRRFADIISELRDCLRIHKDHGSRLCGMHLELTGENVTECVGGSERLEENELNRKYETYCDPRLNMNQALDAAFLVAAYYRRGGVGVGVADMY</sequence>
<dbReference type="Pfam" id="PF01474">
    <property type="entry name" value="DAHP_synth_2"/>
    <property type="match status" value="1"/>
</dbReference>
<protein>
    <recommendedName>
        <fullName evidence="6">Phospho-2-dehydro-3-deoxyheptonate aldolase</fullName>
        <ecNumber evidence="6">2.5.1.54</ecNumber>
    </recommendedName>
</protein>